<dbReference type="InterPro" id="IPR001387">
    <property type="entry name" value="Cro/C1-type_HTH"/>
</dbReference>
<dbReference type="CDD" id="cd00093">
    <property type="entry name" value="HTH_XRE"/>
    <property type="match status" value="1"/>
</dbReference>
<proteinExistence type="predicted"/>
<dbReference type="AlphaFoldDB" id="A0A7C3ZM05"/>
<gene>
    <name evidence="2" type="ORF">ENR15_10635</name>
</gene>
<feature type="domain" description="HTH cro/C1-type" evidence="1">
    <location>
        <begin position="9"/>
        <end position="35"/>
    </location>
</feature>
<dbReference type="SUPFAM" id="SSF47413">
    <property type="entry name" value="lambda repressor-like DNA-binding domains"/>
    <property type="match status" value="1"/>
</dbReference>
<sequence length="56" mass="6143">MKELVAGNLTRYRKGLKLSQEALAELVGVTRQSINIVISNKNEPLDIALTPVPSPR</sequence>
<dbReference type="Pfam" id="PF01381">
    <property type="entry name" value="HTH_3"/>
    <property type="match status" value="1"/>
</dbReference>
<accession>A0A7C3ZM05</accession>
<evidence type="ECO:0000259" key="1">
    <source>
        <dbReference type="PROSITE" id="PS50943"/>
    </source>
</evidence>
<reference evidence="2" key="1">
    <citation type="journal article" date="2020" name="mSystems">
        <title>Genome- and Community-Level Interaction Insights into Carbon Utilization and Element Cycling Functions of Hydrothermarchaeota in Hydrothermal Sediment.</title>
        <authorList>
            <person name="Zhou Z."/>
            <person name="Liu Y."/>
            <person name="Xu W."/>
            <person name="Pan J."/>
            <person name="Luo Z.H."/>
            <person name="Li M."/>
        </authorList>
    </citation>
    <scope>NUCLEOTIDE SEQUENCE [LARGE SCALE GENOMIC DNA]</scope>
    <source>
        <strain evidence="2">SpSt-374</strain>
    </source>
</reference>
<name>A0A7C3ZM05_9CYAN</name>
<dbReference type="EMBL" id="DSPX01000104">
    <property type="protein sequence ID" value="HGG01081.1"/>
    <property type="molecule type" value="Genomic_DNA"/>
</dbReference>
<comment type="caution">
    <text evidence="2">The sequence shown here is derived from an EMBL/GenBank/DDBJ whole genome shotgun (WGS) entry which is preliminary data.</text>
</comment>
<evidence type="ECO:0000313" key="2">
    <source>
        <dbReference type="EMBL" id="HGG01081.1"/>
    </source>
</evidence>
<dbReference type="InterPro" id="IPR010982">
    <property type="entry name" value="Lambda_DNA-bd_dom_sf"/>
</dbReference>
<dbReference type="GO" id="GO:0003677">
    <property type="term" value="F:DNA binding"/>
    <property type="evidence" value="ECO:0007669"/>
    <property type="project" value="InterPro"/>
</dbReference>
<protein>
    <submittedName>
        <fullName evidence="2">Helix-turn-helix domain-containing protein</fullName>
    </submittedName>
</protein>
<dbReference type="Gene3D" id="1.10.260.40">
    <property type="entry name" value="lambda repressor-like DNA-binding domains"/>
    <property type="match status" value="1"/>
</dbReference>
<dbReference type="PROSITE" id="PS50943">
    <property type="entry name" value="HTH_CROC1"/>
    <property type="match status" value="1"/>
</dbReference>
<organism evidence="2">
    <name type="scientific">Planktothricoides sp. SpSt-374</name>
    <dbReference type="NCBI Taxonomy" id="2282167"/>
    <lineage>
        <taxon>Bacteria</taxon>
        <taxon>Bacillati</taxon>
        <taxon>Cyanobacteriota</taxon>
        <taxon>Cyanophyceae</taxon>
        <taxon>Oscillatoriophycideae</taxon>
        <taxon>Oscillatoriales</taxon>
        <taxon>Oscillatoriaceae</taxon>
        <taxon>Planktothricoides</taxon>
    </lineage>
</organism>